<dbReference type="EMBL" id="CP030032">
    <property type="protein sequence ID" value="AWV89873.1"/>
    <property type="molecule type" value="Genomic_DNA"/>
</dbReference>
<dbReference type="KEGG" id="bsed:DN745_11205"/>
<proteinExistence type="predicted"/>
<reference evidence="2 3" key="1">
    <citation type="submission" date="2018-06" db="EMBL/GenBank/DDBJ databases">
        <title>Lujinxingia sediminis gen. nov. sp. nov., a new facultative anaerobic member of the class Deltaproteobacteria, and proposal of Lujinxingaceae fam. nov.</title>
        <authorList>
            <person name="Guo L.-Y."/>
            <person name="Li C.-M."/>
            <person name="Wang S."/>
            <person name="Du Z.-J."/>
        </authorList>
    </citation>
    <scope>NUCLEOTIDE SEQUENCE [LARGE SCALE GENOMIC DNA]</scope>
    <source>
        <strain evidence="2 3">FA350</strain>
    </source>
</reference>
<organism evidence="2 3">
    <name type="scientific">Bradymonas sediminis</name>
    <dbReference type="NCBI Taxonomy" id="1548548"/>
    <lineage>
        <taxon>Bacteria</taxon>
        <taxon>Deltaproteobacteria</taxon>
        <taxon>Bradymonadales</taxon>
        <taxon>Bradymonadaceae</taxon>
        <taxon>Bradymonas</taxon>
    </lineage>
</organism>
<protein>
    <recommendedName>
        <fullName evidence="1">Immunity protein 52 domain-containing protein</fullName>
    </recommendedName>
</protein>
<dbReference type="AlphaFoldDB" id="A0A2Z4FLM9"/>
<accession>A0A2Z4FLM9</accession>
<dbReference type="Pfam" id="PF15579">
    <property type="entry name" value="Imm52"/>
    <property type="match status" value="1"/>
</dbReference>
<evidence type="ECO:0000313" key="2">
    <source>
        <dbReference type="EMBL" id="AWV89873.1"/>
    </source>
</evidence>
<dbReference type="InterPro" id="IPR028969">
    <property type="entry name" value="Imm52"/>
</dbReference>
<keyword evidence="3" id="KW-1185">Reference proteome</keyword>
<sequence>MADELGFSVRTWYSYGDDELGKLIVHCGGYNHGPYGPFNSVILNLPDVNPRLELDEIFSILRALIEIWEPSWANIWNDEIMDAVPELEVDAPEMGWMLFLENERGPLPELGEAFKVVQIDSGNIIITGEEPPSSERNDGIKHLHQLHSELMAAGVLGPVND</sequence>
<dbReference type="Proteomes" id="UP000249799">
    <property type="component" value="Chromosome"/>
</dbReference>
<evidence type="ECO:0000259" key="1">
    <source>
        <dbReference type="Pfam" id="PF15579"/>
    </source>
</evidence>
<gene>
    <name evidence="2" type="ORF">DN745_11205</name>
</gene>
<feature type="domain" description="Immunity protein 52" evidence="1">
    <location>
        <begin position="6"/>
        <end position="158"/>
    </location>
</feature>
<name>A0A2Z4FLM9_9DELT</name>
<evidence type="ECO:0000313" key="3">
    <source>
        <dbReference type="Proteomes" id="UP000249799"/>
    </source>
</evidence>